<dbReference type="Gene3D" id="3.80.10.10">
    <property type="entry name" value="Ribonuclease Inhibitor"/>
    <property type="match status" value="1"/>
</dbReference>
<gene>
    <name evidence="1" type="ORF">CC77DRAFT_1055063</name>
</gene>
<keyword evidence="2" id="KW-1185">Reference proteome</keyword>
<evidence type="ECO:0000313" key="2">
    <source>
        <dbReference type="Proteomes" id="UP000077248"/>
    </source>
</evidence>
<evidence type="ECO:0000313" key="1">
    <source>
        <dbReference type="EMBL" id="OAG14171.1"/>
    </source>
</evidence>
<organism evidence="1 2">
    <name type="scientific">Alternaria alternata</name>
    <name type="common">Alternaria rot fungus</name>
    <name type="synonym">Torula alternata</name>
    <dbReference type="NCBI Taxonomy" id="5599"/>
    <lineage>
        <taxon>Eukaryota</taxon>
        <taxon>Fungi</taxon>
        <taxon>Dikarya</taxon>
        <taxon>Ascomycota</taxon>
        <taxon>Pezizomycotina</taxon>
        <taxon>Dothideomycetes</taxon>
        <taxon>Pleosporomycetidae</taxon>
        <taxon>Pleosporales</taxon>
        <taxon>Pleosporineae</taxon>
        <taxon>Pleosporaceae</taxon>
        <taxon>Alternaria</taxon>
        <taxon>Alternaria sect. Alternaria</taxon>
        <taxon>Alternaria alternata complex</taxon>
    </lineage>
</organism>
<name>A0A177D445_ALTAL</name>
<dbReference type="InterPro" id="IPR032675">
    <property type="entry name" value="LRR_dom_sf"/>
</dbReference>
<accession>A0A177D445</accession>
<dbReference type="RefSeq" id="XP_018379592.1">
    <property type="nucleotide sequence ID" value="XM_018527826.1"/>
</dbReference>
<dbReference type="GeneID" id="29113420"/>
<protein>
    <recommendedName>
        <fullName evidence="3">F-box domain-containing protein</fullName>
    </recommendedName>
</protein>
<dbReference type="SUPFAM" id="SSF52047">
    <property type="entry name" value="RNI-like"/>
    <property type="match status" value="1"/>
</dbReference>
<proteinExistence type="predicted"/>
<dbReference type="SUPFAM" id="SSF81383">
    <property type="entry name" value="F-box domain"/>
    <property type="match status" value="1"/>
</dbReference>
<dbReference type="EMBL" id="KV441502">
    <property type="protein sequence ID" value="OAG14171.1"/>
    <property type="molecule type" value="Genomic_DNA"/>
</dbReference>
<evidence type="ECO:0008006" key="3">
    <source>
        <dbReference type="Google" id="ProtNLM"/>
    </source>
</evidence>
<sequence>MTSSSHTQDYIRRLSEELRLEVCELLPIPALKNLGLANKQWRKSSSSVLWKSLESSLVANDRNFDALILSLPDGLFDNVKNLKIRTLPDNFKNVMQVVSGITRDTLRTVELVGVQTEVWESLLCSQHSTEELTFRQNSYIQLSQRFPNPRSLAHSLKKLRKLKIASRRNDNDYSAWLVNTPALEVLSLGSGWGRDSRDATAVPLDIRTPAVGFVPLRLRRLSLFQLILLDGVNRLGDIIHLPSLKTLDIIHCDRVPVLLRYLTSKYTISSESALKSFNLTQDPEDEEELVESLNQFIGCFSGLETLFVATRDPQHVDVHKVCRHGQTLRFLHLDPLYRRMDLTLFNNRGYYSAGELEILTAGCPYIEELGIHAAAIDLSVIDLSLKFSKFNGRDLPRALDVLARLRSLRSLRLTHLLTVNDNNEVGDSNSNAWHHSKLASKVMQYLVERGSSIEVFAISPTATQYSDSAEQDFHGHTWPNYYYVRGTVTIPLRHRHLTQAQAIPVTEKNITDYVKYPSLLFRSEEKDFKAYA</sequence>
<dbReference type="KEGG" id="aalt:CC77DRAFT_1055063"/>
<reference evidence="1 2" key="1">
    <citation type="submission" date="2016-05" db="EMBL/GenBank/DDBJ databases">
        <title>Comparative analysis of secretome profiles of manganese(II)-oxidizing ascomycete fungi.</title>
        <authorList>
            <consortium name="DOE Joint Genome Institute"/>
            <person name="Zeiner C.A."/>
            <person name="Purvine S.O."/>
            <person name="Zink E.M."/>
            <person name="Wu S."/>
            <person name="Pasa-Tolic L."/>
            <person name="Chaput D.L."/>
            <person name="Haridas S."/>
            <person name="Grigoriev I.V."/>
            <person name="Santelli C.M."/>
            <person name="Hansel C.M."/>
        </authorList>
    </citation>
    <scope>NUCLEOTIDE SEQUENCE [LARGE SCALE GENOMIC DNA]</scope>
    <source>
        <strain evidence="1 2">SRC1lrK2f</strain>
    </source>
</reference>
<dbReference type="VEuPathDB" id="FungiDB:CC77DRAFT_1055063"/>
<dbReference type="InterPro" id="IPR036047">
    <property type="entry name" value="F-box-like_dom_sf"/>
</dbReference>
<dbReference type="AlphaFoldDB" id="A0A177D445"/>
<dbReference type="Proteomes" id="UP000077248">
    <property type="component" value="Unassembled WGS sequence"/>
</dbReference>